<dbReference type="ChiTaRS" id="DHX40">
    <property type="organism name" value="human"/>
</dbReference>
<sequence length="72" mass="7944">MMTNPYLMHGLVSLRESSRGPRTTVTHERKQAKVVNPPIQEVGKGARKCASTLPVISDSTTKRRWSALVIGL</sequence>
<protein>
    <submittedName>
        <fullName evidence="1">Alternative protein DHX40</fullName>
    </submittedName>
</protein>
<organism evidence="1">
    <name type="scientific">Homo sapiens</name>
    <name type="common">Human</name>
    <dbReference type="NCBI Taxonomy" id="9606"/>
    <lineage>
        <taxon>Eukaryota</taxon>
        <taxon>Metazoa</taxon>
        <taxon>Chordata</taxon>
        <taxon>Craniata</taxon>
        <taxon>Vertebrata</taxon>
        <taxon>Euteleostomi</taxon>
        <taxon>Mammalia</taxon>
        <taxon>Eutheria</taxon>
        <taxon>Euarchontoglires</taxon>
        <taxon>Primates</taxon>
        <taxon>Haplorrhini</taxon>
        <taxon>Catarrhini</taxon>
        <taxon>Hominidae</taxon>
        <taxon>Homo</taxon>
    </lineage>
</organism>
<dbReference type="EMBL" id="HF584219">
    <property type="protein sequence ID" value="CCQ43716.1"/>
    <property type="molecule type" value="Genomic_DNA"/>
</dbReference>
<reference evidence="1" key="1">
    <citation type="journal article" date="2013" name="PLoS ONE">
        <title>Direct detection of alternative open reading frames translation products in human significantly expands the proteome.</title>
        <authorList>
            <person name="Vanderperre B."/>
            <person name="Lucier J.-F."/>
            <person name="Motard J."/>
            <person name="Tremblay G."/>
            <person name="Vanderperre S."/>
            <person name="Wisztorski M."/>
            <person name="Salzet M."/>
            <person name="Boisvert F.-M."/>
            <person name="Roucou X."/>
        </authorList>
    </citation>
    <scope>NUCLEOTIDE SEQUENCE</scope>
</reference>
<name>L8EAD7_HUMAN</name>
<evidence type="ECO:0000313" key="1">
    <source>
        <dbReference type="EMBL" id="CCQ43716.1"/>
    </source>
</evidence>
<proteinExistence type="predicted"/>
<dbReference type="AlphaFoldDB" id="L8EAD7"/>
<dbReference type="OrthoDB" id="10253254at2759"/>
<gene>
    <name evidence="1" type="primary">DHX40</name>
</gene>
<accession>L8EAD7</accession>